<dbReference type="Proteomes" id="UP000779508">
    <property type="component" value="Unassembled WGS sequence"/>
</dbReference>
<evidence type="ECO:0000259" key="1">
    <source>
        <dbReference type="Pfam" id="PF20097"/>
    </source>
</evidence>
<organism evidence="2 3">
    <name type="scientific">Alkaliphilus flagellatus</name>
    <dbReference type="NCBI Taxonomy" id="2841507"/>
    <lineage>
        <taxon>Bacteria</taxon>
        <taxon>Bacillati</taxon>
        <taxon>Bacillota</taxon>
        <taxon>Clostridia</taxon>
        <taxon>Peptostreptococcales</taxon>
        <taxon>Natronincolaceae</taxon>
        <taxon>Alkaliphilus</taxon>
    </lineage>
</organism>
<name>A0ABS6G859_9FIRM</name>
<keyword evidence="3" id="KW-1185">Reference proteome</keyword>
<evidence type="ECO:0000313" key="3">
    <source>
        <dbReference type="Proteomes" id="UP000779508"/>
    </source>
</evidence>
<accession>A0ABS6G859</accession>
<gene>
    <name evidence="2" type="ORF">KQI88_15400</name>
</gene>
<evidence type="ECO:0000313" key="2">
    <source>
        <dbReference type="EMBL" id="MBU5677803.1"/>
    </source>
</evidence>
<dbReference type="EMBL" id="JAHLQK010000006">
    <property type="protein sequence ID" value="MBU5677803.1"/>
    <property type="molecule type" value="Genomic_DNA"/>
</dbReference>
<sequence length="74" mass="8536">MELENISCPKCGLKMENGYMYPIRDIKWTYNNKPKFTALGDETLIGLSGFTMNKLLSYRCTGCKIVTFEYYSSN</sequence>
<dbReference type="Pfam" id="PF20097">
    <property type="entry name" value="DUF6487"/>
    <property type="match status" value="1"/>
</dbReference>
<dbReference type="RefSeq" id="WP_216418823.1">
    <property type="nucleotide sequence ID" value="NZ_JAHLQK010000006.1"/>
</dbReference>
<feature type="domain" description="DUF6487" evidence="1">
    <location>
        <begin position="8"/>
        <end position="70"/>
    </location>
</feature>
<comment type="caution">
    <text evidence="2">The sequence shown here is derived from an EMBL/GenBank/DDBJ whole genome shotgun (WGS) entry which is preliminary data.</text>
</comment>
<reference evidence="2 3" key="1">
    <citation type="submission" date="2021-06" db="EMBL/GenBank/DDBJ databases">
        <authorList>
            <person name="Sun Q."/>
            <person name="Li D."/>
        </authorList>
    </citation>
    <scope>NUCLEOTIDE SEQUENCE [LARGE SCALE GENOMIC DNA]</scope>
    <source>
        <strain evidence="2 3">MSJ-5</strain>
    </source>
</reference>
<dbReference type="InterPro" id="IPR045504">
    <property type="entry name" value="DUF6487"/>
</dbReference>
<proteinExistence type="predicted"/>
<protein>
    <recommendedName>
        <fullName evidence="1">DUF6487 domain-containing protein</fullName>
    </recommendedName>
</protein>